<geneLocation type="plasmid" evidence="1 2">
    <name>pDE1</name>
</geneLocation>
<name>A0A0S3F542_9SPHN</name>
<dbReference type="AlphaFoldDB" id="A0A0S3F542"/>
<evidence type="ECO:0000313" key="1">
    <source>
        <dbReference type="EMBL" id="ALR22831.1"/>
    </source>
</evidence>
<evidence type="ECO:0000313" key="2">
    <source>
        <dbReference type="Proteomes" id="UP000056968"/>
    </source>
</evidence>
<protein>
    <submittedName>
        <fullName evidence="1">Uncharacterized protein</fullName>
    </submittedName>
</protein>
<accession>A0A0S3F542</accession>
<keyword evidence="2" id="KW-1185">Reference proteome</keyword>
<organism evidence="1 2">
    <name type="scientific">Sphingobium baderi</name>
    <dbReference type="NCBI Taxonomy" id="1332080"/>
    <lineage>
        <taxon>Bacteria</taxon>
        <taxon>Pseudomonadati</taxon>
        <taxon>Pseudomonadota</taxon>
        <taxon>Alphaproteobacteria</taxon>
        <taxon>Sphingomonadales</taxon>
        <taxon>Sphingomonadaceae</taxon>
        <taxon>Sphingobium</taxon>
    </lineage>
</organism>
<dbReference type="EMBL" id="CP013265">
    <property type="protein sequence ID" value="ALR22831.1"/>
    <property type="molecule type" value="Genomic_DNA"/>
</dbReference>
<dbReference type="Proteomes" id="UP000056968">
    <property type="component" value="Plasmid pDE1"/>
</dbReference>
<keyword evidence="1" id="KW-0614">Plasmid</keyword>
<reference evidence="1 2" key="1">
    <citation type="submission" date="2015-11" db="EMBL/GenBank/DDBJ databases">
        <title>A Two-component Flavoprotein Monooxygenase System MeaXY Responsible for para-Hydroxylation of 2-Methyl-6-ethylaniline and 2,6-Diethylaniline in Sphingobium baderi DE-13.</title>
        <authorList>
            <person name="Cheng M."/>
            <person name="Meng Q."/>
            <person name="Yang Y."/>
            <person name="Chu C."/>
            <person name="Yan X."/>
            <person name="He J."/>
            <person name="Li S."/>
        </authorList>
    </citation>
    <scope>NUCLEOTIDE SEQUENCE [LARGE SCALE GENOMIC DNA]</scope>
    <source>
        <strain evidence="1 2">DE-13</strain>
        <plasmid evidence="2">Plasmid pDE1</plasmid>
    </source>
</reference>
<dbReference type="KEGG" id="sbd:ATN00_20190"/>
<sequence>MVVYWRMLTDYCTLPSMWRIADNEVFLPVCKRPVADIKQGGSDQCRITSFEARELQKWAHSLHGSVYLKRHTKFPSLGQTVFGGRRFVNRYNLQFCIPSSAMFGRRSAKAYI</sequence>
<gene>
    <name evidence="1" type="ORF">ATN00_20190</name>
</gene>
<proteinExistence type="predicted"/>